<sequence>MARIRTILPIFIASLAFAAPSIASACQARTLCVNWETEIIDNGFGEDLLLEDKVRARGARVLLLPPAPEPPLSTLLDQEGCLTFETQYANGHKLVVFAEAWVGEPDPVRIHAQRQDVQEGAIETEFIWIVDLHNLSPNDVVEFSIHGTALDPIAPLMAVATDVMHRFSELDVLPPAPASMLVEYLDWKGNARGGVAGIELGPDSFREKYLIAHEMGHWLQLRWQGMLGLGDYNFQAEDPDCRFSTKIPIINLMGIEIDDTDANGHGMRSAEWSATAMREGFAHFIAAIAFNHAISADADGIFRYYKDITHSSYTDFLADNSLVSLFGGAANQDPLGGENRWTANKCGQDWVKPETSTGLDWMRFFWHFLTRAGSRPDLRELLEFFNFAATGPYTFDDVNIFPELRDAMGDSPTMSPFVSRFNQANCDMGVFNENTCP</sequence>
<dbReference type="PROSITE" id="PS51257">
    <property type="entry name" value="PROKAR_LIPOPROTEIN"/>
    <property type="match status" value="1"/>
</dbReference>
<organism evidence="2 3">
    <name type="scientific">Nannocystis pusilla</name>
    <dbReference type="NCBI Taxonomy" id="889268"/>
    <lineage>
        <taxon>Bacteria</taxon>
        <taxon>Pseudomonadati</taxon>
        <taxon>Myxococcota</taxon>
        <taxon>Polyangia</taxon>
        <taxon>Nannocystales</taxon>
        <taxon>Nannocystaceae</taxon>
        <taxon>Nannocystis</taxon>
    </lineage>
</organism>
<feature type="chain" id="PRO_5046781932" description="Peptidase M43 pregnancy-associated plasma-A domain-containing protein" evidence="1">
    <location>
        <begin position="19"/>
        <end position="437"/>
    </location>
</feature>
<dbReference type="Proteomes" id="UP001139031">
    <property type="component" value="Unassembled WGS sequence"/>
</dbReference>
<dbReference type="EMBL" id="JAIRAU010000001">
    <property type="protein sequence ID" value="MBZ5708412.1"/>
    <property type="molecule type" value="Genomic_DNA"/>
</dbReference>
<evidence type="ECO:0008006" key="4">
    <source>
        <dbReference type="Google" id="ProtNLM"/>
    </source>
</evidence>
<protein>
    <recommendedName>
        <fullName evidence="4">Peptidase M43 pregnancy-associated plasma-A domain-containing protein</fullName>
    </recommendedName>
</protein>
<accession>A0ABS7TJL6</accession>
<evidence type="ECO:0000256" key="1">
    <source>
        <dbReference type="SAM" id="SignalP"/>
    </source>
</evidence>
<proteinExistence type="predicted"/>
<feature type="signal peptide" evidence="1">
    <location>
        <begin position="1"/>
        <end position="18"/>
    </location>
</feature>
<keyword evidence="3" id="KW-1185">Reference proteome</keyword>
<comment type="caution">
    <text evidence="2">The sequence shown here is derived from an EMBL/GenBank/DDBJ whole genome shotgun (WGS) entry which is preliminary data.</text>
</comment>
<reference evidence="2" key="1">
    <citation type="submission" date="2021-08" db="EMBL/GenBank/DDBJ databases">
        <authorList>
            <person name="Stevens D.C."/>
        </authorList>
    </citation>
    <scope>NUCLEOTIDE SEQUENCE</scope>
    <source>
        <strain evidence="2">DSM 53165</strain>
    </source>
</reference>
<evidence type="ECO:0000313" key="2">
    <source>
        <dbReference type="EMBL" id="MBZ5708412.1"/>
    </source>
</evidence>
<gene>
    <name evidence="2" type="ORF">K7C98_04030</name>
</gene>
<dbReference type="RefSeq" id="WP_224190161.1">
    <property type="nucleotide sequence ID" value="NZ_JAIRAU010000001.1"/>
</dbReference>
<keyword evidence="1" id="KW-0732">Signal</keyword>
<evidence type="ECO:0000313" key="3">
    <source>
        <dbReference type="Proteomes" id="UP001139031"/>
    </source>
</evidence>
<name>A0ABS7TJL6_9BACT</name>